<gene>
    <name evidence="7" type="ORF">ACA1_254270</name>
</gene>
<dbReference type="PROSITE" id="PS50109">
    <property type="entry name" value="HIS_KIN"/>
    <property type="match status" value="1"/>
</dbReference>
<evidence type="ECO:0000256" key="3">
    <source>
        <dbReference type="PROSITE-ProRule" id="PRU00169"/>
    </source>
</evidence>
<dbReference type="Pfam" id="PF02518">
    <property type="entry name" value="HATPase_c"/>
    <property type="match status" value="1"/>
</dbReference>
<dbReference type="InterPro" id="IPR036097">
    <property type="entry name" value="HisK_dim/P_sf"/>
</dbReference>
<dbReference type="EMBL" id="KB007885">
    <property type="protein sequence ID" value="ELR22390.1"/>
    <property type="molecule type" value="Genomic_DNA"/>
</dbReference>
<feature type="domain" description="Histidine kinase" evidence="5">
    <location>
        <begin position="227"/>
        <end position="406"/>
    </location>
</feature>
<dbReference type="InterPro" id="IPR003594">
    <property type="entry name" value="HATPase_dom"/>
</dbReference>
<dbReference type="InterPro" id="IPR001789">
    <property type="entry name" value="Sig_transdc_resp-reg_receiver"/>
</dbReference>
<dbReference type="SMART" id="SM00387">
    <property type="entry name" value="HATPase_c"/>
    <property type="match status" value="1"/>
</dbReference>
<feature type="domain" description="Response regulatory" evidence="6">
    <location>
        <begin position="408"/>
        <end position="541"/>
    </location>
</feature>
<evidence type="ECO:0000256" key="2">
    <source>
        <dbReference type="ARBA" id="ARBA00023012"/>
    </source>
</evidence>
<dbReference type="CDD" id="cd00082">
    <property type="entry name" value="HisKA"/>
    <property type="match status" value="1"/>
</dbReference>
<dbReference type="SMART" id="SM00388">
    <property type="entry name" value="HisKA"/>
    <property type="match status" value="1"/>
</dbReference>
<organism evidence="7 8">
    <name type="scientific">Acanthamoeba castellanii (strain ATCC 30010 / Neff)</name>
    <dbReference type="NCBI Taxonomy" id="1257118"/>
    <lineage>
        <taxon>Eukaryota</taxon>
        <taxon>Amoebozoa</taxon>
        <taxon>Discosea</taxon>
        <taxon>Longamoebia</taxon>
        <taxon>Centramoebida</taxon>
        <taxon>Acanthamoebidae</taxon>
        <taxon>Acanthamoeba</taxon>
    </lineage>
</organism>
<dbReference type="Proteomes" id="UP000011083">
    <property type="component" value="Unassembled WGS sequence"/>
</dbReference>
<dbReference type="SUPFAM" id="SSF47384">
    <property type="entry name" value="Homodimeric domain of signal transducing histidine kinase"/>
    <property type="match status" value="1"/>
</dbReference>
<dbReference type="CDD" id="cd17546">
    <property type="entry name" value="REC_hyHK_CKI1_RcsC-like"/>
    <property type="match status" value="1"/>
</dbReference>
<dbReference type="Pfam" id="PF00512">
    <property type="entry name" value="HisKA"/>
    <property type="match status" value="1"/>
</dbReference>
<evidence type="ECO:0000259" key="6">
    <source>
        <dbReference type="PROSITE" id="PS50110"/>
    </source>
</evidence>
<feature type="modified residue" description="4-aspartylphosphate" evidence="3">
    <location>
        <position position="458"/>
    </location>
</feature>
<dbReference type="Gene3D" id="3.30.565.10">
    <property type="entry name" value="Histidine kinase-like ATPase, C-terminal domain"/>
    <property type="match status" value="1"/>
</dbReference>
<feature type="transmembrane region" description="Helical" evidence="4">
    <location>
        <begin position="69"/>
        <end position="87"/>
    </location>
</feature>
<name>L8HB07_ACACF</name>
<dbReference type="PROSITE" id="PS50110">
    <property type="entry name" value="RESPONSE_REGULATORY"/>
    <property type="match status" value="1"/>
</dbReference>
<feature type="transmembrane region" description="Helical" evidence="4">
    <location>
        <begin position="135"/>
        <end position="156"/>
    </location>
</feature>
<sequence length="546" mass="59798">MNNNNNHQGIDYEKEVGDEDTHLAFVLPAGYAESHSAEDIRKFVMVQIMALVLATLHLTLLGLGTLSTFSLAAVLPLEIVALYLLRVKHDFIRAALLLTSVINFTTLFACLHYGLVPEIYVWLGWVPKILSFTMGVEGGLIGLALVLVEGAVLFLLGSTRSSGIQVEEPARALTVNAYLLCFGLTACVHEYCRGRALHRLRVALGEVKRANDELRAAAEAKSIFLATTSHELRTPLHGILALCDSLIERMPPRQAGRKTVKTISQCGRHLLGLLNNILDFEKACSDTFSIECIPFSIAREAEKVCATFAAMMKGKQITLEKYFNPQASHYMGDPLRFRQIVCNLVSNACKFTPSGGTIRVSITSQPTGAVRVEVADTGIGIAPPEQARLFQNYVQGDNSITRLYGGKRVLVVDDNPVNRKVCVALLRRFGCVTRVVADDDHFDAILMDFLMPVLGTHDTHDTHGTRHYTQPNILGVADGLQATTRIRQDEAKHGCRPVPIIGLTATATAEATARAHEAGMNDVLTKPFDHDQLAAALSRWVVARPE</sequence>
<dbReference type="InterPro" id="IPR005467">
    <property type="entry name" value="His_kinase_dom"/>
</dbReference>
<keyword evidence="1 3" id="KW-0597">Phosphoprotein</keyword>
<keyword evidence="4" id="KW-0472">Membrane</keyword>
<dbReference type="KEGG" id="acan:ACA1_254270"/>
<dbReference type="SUPFAM" id="SSF52172">
    <property type="entry name" value="CheY-like"/>
    <property type="match status" value="1"/>
</dbReference>
<dbReference type="InterPro" id="IPR036890">
    <property type="entry name" value="HATPase_C_sf"/>
</dbReference>
<evidence type="ECO:0000256" key="1">
    <source>
        <dbReference type="ARBA" id="ARBA00022553"/>
    </source>
</evidence>
<dbReference type="SMART" id="SM00448">
    <property type="entry name" value="REC"/>
    <property type="match status" value="1"/>
</dbReference>
<dbReference type="GeneID" id="14923324"/>
<keyword evidence="4" id="KW-0812">Transmembrane</keyword>
<feature type="transmembrane region" description="Helical" evidence="4">
    <location>
        <begin position="94"/>
        <end position="115"/>
    </location>
</feature>
<evidence type="ECO:0000256" key="4">
    <source>
        <dbReference type="SAM" id="Phobius"/>
    </source>
</evidence>
<proteinExistence type="predicted"/>
<accession>L8HB07</accession>
<keyword evidence="8" id="KW-1185">Reference proteome</keyword>
<dbReference type="Pfam" id="PF00072">
    <property type="entry name" value="Response_reg"/>
    <property type="match status" value="1"/>
</dbReference>
<dbReference type="Gene3D" id="3.40.50.2300">
    <property type="match status" value="1"/>
</dbReference>
<dbReference type="InterPro" id="IPR011006">
    <property type="entry name" value="CheY-like_superfamily"/>
</dbReference>
<dbReference type="GO" id="GO:0000155">
    <property type="term" value="F:phosphorelay sensor kinase activity"/>
    <property type="evidence" value="ECO:0007669"/>
    <property type="project" value="InterPro"/>
</dbReference>
<dbReference type="VEuPathDB" id="AmoebaDB:ACA1_254270"/>
<dbReference type="SUPFAM" id="SSF55874">
    <property type="entry name" value="ATPase domain of HSP90 chaperone/DNA topoisomerase II/histidine kinase"/>
    <property type="match status" value="1"/>
</dbReference>
<feature type="transmembrane region" description="Helical" evidence="4">
    <location>
        <begin position="43"/>
        <end position="63"/>
    </location>
</feature>
<protein>
    <submittedName>
        <fullName evidence="7">Response regulator receiver domain containing protein</fullName>
    </submittedName>
</protein>
<dbReference type="OrthoDB" id="60033at2759"/>
<evidence type="ECO:0000259" key="5">
    <source>
        <dbReference type="PROSITE" id="PS50109"/>
    </source>
</evidence>
<dbReference type="Gene3D" id="1.10.287.130">
    <property type="match status" value="1"/>
</dbReference>
<dbReference type="PANTHER" id="PTHR45339:SF1">
    <property type="entry name" value="HYBRID SIGNAL TRANSDUCTION HISTIDINE KINASE J"/>
    <property type="match status" value="1"/>
</dbReference>
<evidence type="ECO:0000313" key="8">
    <source>
        <dbReference type="Proteomes" id="UP000011083"/>
    </source>
</evidence>
<reference evidence="7 8" key="1">
    <citation type="journal article" date="2013" name="Genome Biol.">
        <title>Genome of Acanthamoeba castellanii highlights extensive lateral gene transfer and early evolution of tyrosine kinase signaling.</title>
        <authorList>
            <person name="Clarke M."/>
            <person name="Lohan A.J."/>
            <person name="Liu B."/>
            <person name="Lagkouvardos I."/>
            <person name="Roy S."/>
            <person name="Zafar N."/>
            <person name="Bertelli C."/>
            <person name="Schilde C."/>
            <person name="Kianianmomeni A."/>
            <person name="Burglin T.R."/>
            <person name="Frech C."/>
            <person name="Turcotte B."/>
            <person name="Kopec K.O."/>
            <person name="Synnott J.M."/>
            <person name="Choo C."/>
            <person name="Paponov I."/>
            <person name="Finkler A."/>
            <person name="Soon Heng Tan C."/>
            <person name="Hutchins A.P."/>
            <person name="Weinmeier T."/>
            <person name="Rattei T."/>
            <person name="Chu J.S."/>
            <person name="Gimenez G."/>
            <person name="Irimia M."/>
            <person name="Rigden D.J."/>
            <person name="Fitzpatrick D.A."/>
            <person name="Lorenzo-Morales J."/>
            <person name="Bateman A."/>
            <person name="Chiu C.H."/>
            <person name="Tang P."/>
            <person name="Hegemann P."/>
            <person name="Fromm H."/>
            <person name="Raoult D."/>
            <person name="Greub G."/>
            <person name="Miranda-Saavedra D."/>
            <person name="Chen N."/>
            <person name="Nash P."/>
            <person name="Ginger M.L."/>
            <person name="Horn M."/>
            <person name="Schaap P."/>
            <person name="Caler L."/>
            <person name="Loftus B."/>
        </authorList>
    </citation>
    <scope>NUCLEOTIDE SEQUENCE [LARGE SCALE GENOMIC DNA]</scope>
    <source>
        <strain evidence="7 8">Neff</strain>
    </source>
</reference>
<evidence type="ECO:0000313" key="7">
    <source>
        <dbReference type="EMBL" id="ELR22390.1"/>
    </source>
</evidence>
<dbReference type="AlphaFoldDB" id="L8HB07"/>
<dbReference type="PANTHER" id="PTHR45339">
    <property type="entry name" value="HYBRID SIGNAL TRANSDUCTION HISTIDINE KINASE J"/>
    <property type="match status" value="1"/>
</dbReference>
<dbReference type="InterPro" id="IPR003661">
    <property type="entry name" value="HisK_dim/P_dom"/>
</dbReference>
<keyword evidence="4" id="KW-1133">Transmembrane helix</keyword>
<keyword evidence="2" id="KW-0902">Two-component regulatory system</keyword>
<dbReference type="RefSeq" id="XP_004367646.1">
    <property type="nucleotide sequence ID" value="XM_004367589.1"/>
</dbReference>